<keyword evidence="2" id="KW-1185">Reference proteome</keyword>
<dbReference type="Proteomes" id="UP001519460">
    <property type="component" value="Unassembled WGS sequence"/>
</dbReference>
<organism evidence="1 2">
    <name type="scientific">Batillaria attramentaria</name>
    <dbReference type="NCBI Taxonomy" id="370345"/>
    <lineage>
        <taxon>Eukaryota</taxon>
        <taxon>Metazoa</taxon>
        <taxon>Spiralia</taxon>
        <taxon>Lophotrochozoa</taxon>
        <taxon>Mollusca</taxon>
        <taxon>Gastropoda</taxon>
        <taxon>Caenogastropoda</taxon>
        <taxon>Sorbeoconcha</taxon>
        <taxon>Cerithioidea</taxon>
        <taxon>Batillariidae</taxon>
        <taxon>Batillaria</taxon>
    </lineage>
</organism>
<accession>A0ABD0M5H9</accession>
<dbReference type="EMBL" id="JACVVK020000005">
    <property type="protein sequence ID" value="KAK7507026.1"/>
    <property type="molecule type" value="Genomic_DNA"/>
</dbReference>
<name>A0ABD0M5H9_9CAEN</name>
<feature type="non-terminal residue" evidence="1">
    <location>
        <position position="71"/>
    </location>
</feature>
<gene>
    <name evidence="1" type="ORF">BaRGS_00001877</name>
</gene>
<comment type="caution">
    <text evidence="1">The sequence shown here is derived from an EMBL/GenBank/DDBJ whole genome shotgun (WGS) entry which is preliminary data.</text>
</comment>
<proteinExistence type="predicted"/>
<dbReference type="AlphaFoldDB" id="A0ABD0M5H9"/>
<reference evidence="1 2" key="1">
    <citation type="journal article" date="2023" name="Sci. Data">
        <title>Genome assembly of the Korean intertidal mud-creeper Batillaria attramentaria.</title>
        <authorList>
            <person name="Patra A.K."/>
            <person name="Ho P.T."/>
            <person name="Jun S."/>
            <person name="Lee S.J."/>
            <person name="Kim Y."/>
            <person name="Won Y.J."/>
        </authorList>
    </citation>
    <scope>NUCLEOTIDE SEQUENCE [LARGE SCALE GENOMIC DNA]</scope>
    <source>
        <strain evidence="1">Wonlab-2016</strain>
    </source>
</reference>
<sequence length="71" mass="7728">MGPQSPNNENLPTVLWVSPCGHVAGWATREGWTGWVSQVDLSKPSSLGVGLSRFVRRGESESEEVAVMLFL</sequence>
<evidence type="ECO:0000313" key="2">
    <source>
        <dbReference type="Proteomes" id="UP001519460"/>
    </source>
</evidence>
<evidence type="ECO:0000313" key="1">
    <source>
        <dbReference type="EMBL" id="KAK7507026.1"/>
    </source>
</evidence>
<protein>
    <submittedName>
        <fullName evidence="1">Uncharacterized protein</fullName>
    </submittedName>
</protein>